<dbReference type="PANTHER" id="PTHR43415">
    <property type="entry name" value="SPERMIDINE N(1)-ACETYLTRANSFERASE"/>
    <property type="match status" value="1"/>
</dbReference>
<dbReference type="Gene3D" id="3.40.630.30">
    <property type="match status" value="1"/>
</dbReference>
<protein>
    <submittedName>
        <fullName evidence="2">Acetyltransferase</fullName>
    </submittedName>
</protein>
<dbReference type="OrthoDB" id="9801656at2"/>
<dbReference type="Pfam" id="PF13302">
    <property type="entry name" value="Acetyltransf_3"/>
    <property type="match status" value="1"/>
</dbReference>
<proteinExistence type="predicted"/>
<name>A0A0C3DKY7_9VIBR</name>
<dbReference type="GO" id="GO:0016747">
    <property type="term" value="F:acyltransferase activity, transferring groups other than amino-acyl groups"/>
    <property type="evidence" value="ECO:0007669"/>
    <property type="project" value="InterPro"/>
</dbReference>
<dbReference type="EMBL" id="JXOK01000008">
    <property type="protein sequence ID" value="KIN12089.1"/>
    <property type="molecule type" value="Genomic_DNA"/>
</dbReference>
<dbReference type="AlphaFoldDB" id="A0A0C3DKY7"/>
<evidence type="ECO:0000313" key="2">
    <source>
        <dbReference type="EMBL" id="KIN12089.1"/>
    </source>
</evidence>
<dbReference type="CDD" id="cd04301">
    <property type="entry name" value="NAT_SF"/>
    <property type="match status" value="1"/>
</dbReference>
<dbReference type="RefSeq" id="WP_041154403.1">
    <property type="nucleotide sequence ID" value="NZ_CBCRVP010000008.1"/>
</dbReference>
<dbReference type="STRING" id="50718.SU60_03885"/>
<sequence length="178" mass="20032">MQLELDGYYLRSLDVEDKEAFYKWSRDREVTLYSLSSYAYPQSKSDIEKWLLSINSNPKNVSFGICSNENDQLLGYAGISGISTLNRSGEYFILIGEKSYWGKGIGTSVTKIVTDYAIRTLGLHRVQLTASSLNYGAIKAYENAGYKHEGVMRQSGFRNGEFVDKVLMSVLSTEWSGI</sequence>
<feature type="domain" description="N-acetyltransferase" evidence="1">
    <location>
        <begin position="8"/>
        <end position="169"/>
    </location>
</feature>
<dbReference type="PROSITE" id="PS51186">
    <property type="entry name" value="GNAT"/>
    <property type="match status" value="1"/>
</dbReference>
<evidence type="ECO:0000259" key="1">
    <source>
        <dbReference type="PROSITE" id="PS51186"/>
    </source>
</evidence>
<organism evidence="2 3">
    <name type="scientific">Vibrio mytili</name>
    <dbReference type="NCBI Taxonomy" id="50718"/>
    <lineage>
        <taxon>Bacteria</taxon>
        <taxon>Pseudomonadati</taxon>
        <taxon>Pseudomonadota</taxon>
        <taxon>Gammaproteobacteria</taxon>
        <taxon>Vibrionales</taxon>
        <taxon>Vibrionaceae</taxon>
        <taxon>Vibrio</taxon>
    </lineage>
</organism>
<reference evidence="2 3" key="1">
    <citation type="submission" date="2015-01" db="EMBL/GenBank/DDBJ databases">
        <title>Draft genome of Vibrio mytili type strain CAIM 528.</title>
        <authorList>
            <person name="Gonzalez-Castillo A."/>
            <person name="Gomez-Gil B."/>
            <person name="Enciso-Ibarra J."/>
        </authorList>
    </citation>
    <scope>NUCLEOTIDE SEQUENCE [LARGE SCALE GENOMIC DNA]</scope>
    <source>
        <strain evidence="2 3">CAIM 528</strain>
    </source>
</reference>
<dbReference type="PANTHER" id="PTHR43415:SF3">
    <property type="entry name" value="GNAT-FAMILY ACETYLTRANSFERASE"/>
    <property type="match status" value="1"/>
</dbReference>
<evidence type="ECO:0000313" key="3">
    <source>
        <dbReference type="Proteomes" id="UP000031977"/>
    </source>
</evidence>
<dbReference type="SUPFAM" id="SSF55729">
    <property type="entry name" value="Acyl-CoA N-acyltransferases (Nat)"/>
    <property type="match status" value="1"/>
</dbReference>
<dbReference type="InterPro" id="IPR016181">
    <property type="entry name" value="Acyl_CoA_acyltransferase"/>
</dbReference>
<gene>
    <name evidence="2" type="ORF">SU60_03885</name>
</gene>
<keyword evidence="3" id="KW-1185">Reference proteome</keyword>
<accession>A0A0C3DKY7</accession>
<comment type="caution">
    <text evidence="2">The sequence shown here is derived from an EMBL/GenBank/DDBJ whole genome shotgun (WGS) entry which is preliminary data.</text>
</comment>
<dbReference type="InterPro" id="IPR000182">
    <property type="entry name" value="GNAT_dom"/>
</dbReference>
<keyword evidence="2" id="KW-0808">Transferase</keyword>
<dbReference type="Proteomes" id="UP000031977">
    <property type="component" value="Unassembled WGS sequence"/>
</dbReference>